<evidence type="ECO:0008006" key="4">
    <source>
        <dbReference type="Google" id="ProtNLM"/>
    </source>
</evidence>
<evidence type="ECO:0000256" key="1">
    <source>
        <dbReference type="SAM" id="Phobius"/>
    </source>
</evidence>
<gene>
    <name evidence="2" type="ORF">HYZ11_04485</name>
</gene>
<organism evidence="2 3">
    <name type="scientific">Tectimicrobiota bacterium</name>
    <dbReference type="NCBI Taxonomy" id="2528274"/>
    <lineage>
        <taxon>Bacteria</taxon>
        <taxon>Pseudomonadati</taxon>
        <taxon>Nitrospinota/Tectimicrobiota group</taxon>
        <taxon>Candidatus Tectimicrobiota</taxon>
    </lineage>
</organism>
<accession>A0A932HZ61</accession>
<keyword evidence="1" id="KW-0812">Transmembrane</keyword>
<feature type="transmembrane region" description="Helical" evidence="1">
    <location>
        <begin position="66"/>
        <end position="88"/>
    </location>
</feature>
<dbReference type="Proteomes" id="UP000782312">
    <property type="component" value="Unassembled WGS sequence"/>
</dbReference>
<dbReference type="EMBL" id="JACPUR010000013">
    <property type="protein sequence ID" value="MBI3126842.1"/>
    <property type="molecule type" value="Genomic_DNA"/>
</dbReference>
<name>A0A932HZ61_UNCTE</name>
<keyword evidence="1" id="KW-1133">Transmembrane helix</keyword>
<dbReference type="AlphaFoldDB" id="A0A932HZ61"/>
<protein>
    <recommendedName>
        <fullName evidence="4">DZANK-type domain-containing protein</fullName>
    </recommendedName>
</protein>
<reference evidence="2" key="1">
    <citation type="submission" date="2020-07" db="EMBL/GenBank/DDBJ databases">
        <title>Huge and variable diversity of episymbiotic CPR bacteria and DPANN archaea in groundwater ecosystems.</title>
        <authorList>
            <person name="He C.Y."/>
            <person name="Keren R."/>
            <person name="Whittaker M."/>
            <person name="Farag I.F."/>
            <person name="Doudna J."/>
            <person name="Cate J.H.D."/>
            <person name="Banfield J.F."/>
        </authorList>
    </citation>
    <scope>NUCLEOTIDE SEQUENCE</scope>
    <source>
        <strain evidence="2">NC_groundwater_763_Ag_S-0.2um_68_21</strain>
    </source>
</reference>
<keyword evidence="1" id="KW-0472">Membrane</keyword>
<comment type="caution">
    <text evidence="2">The sequence shown here is derived from an EMBL/GenBank/DDBJ whole genome shotgun (WGS) entry which is preliminary data.</text>
</comment>
<sequence length="89" mass="9312">MARHASSGLQCGRCGKPVLAGEPVCPTCGARLETALCGRCGFRGPREVFLHHRCPRCGHRPDLGRGGLAVAAAAAAGLLFLALAFSLWR</sequence>
<evidence type="ECO:0000313" key="3">
    <source>
        <dbReference type="Proteomes" id="UP000782312"/>
    </source>
</evidence>
<proteinExistence type="predicted"/>
<evidence type="ECO:0000313" key="2">
    <source>
        <dbReference type="EMBL" id="MBI3126842.1"/>
    </source>
</evidence>